<comment type="caution">
    <text evidence="1">The sequence shown here is derived from an EMBL/GenBank/DDBJ whole genome shotgun (WGS) entry which is preliminary data.</text>
</comment>
<dbReference type="Proteomes" id="UP001633002">
    <property type="component" value="Unassembled WGS sequence"/>
</dbReference>
<protein>
    <submittedName>
        <fullName evidence="1">Uncharacterized protein</fullName>
    </submittedName>
</protein>
<organism evidence="1 2">
    <name type="scientific">Riccia sorocarpa</name>
    <dbReference type="NCBI Taxonomy" id="122646"/>
    <lineage>
        <taxon>Eukaryota</taxon>
        <taxon>Viridiplantae</taxon>
        <taxon>Streptophyta</taxon>
        <taxon>Embryophyta</taxon>
        <taxon>Marchantiophyta</taxon>
        <taxon>Marchantiopsida</taxon>
        <taxon>Marchantiidae</taxon>
        <taxon>Marchantiales</taxon>
        <taxon>Ricciaceae</taxon>
        <taxon>Riccia</taxon>
    </lineage>
</organism>
<dbReference type="AlphaFoldDB" id="A0ABD3H4B5"/>
<evidence type="ECO:0000313" key="2">
    <source>
        <dbReference type="Proteomes" id="UP001633002"/>
    </source>
</evidence>
<name>A0ABD3H4B5_9MARC</name>
<proteinExistence type="predicted"/>
<gene>
    <name evidence="1" type="ORF">R1sor_003021</name>
</gene>
<keyword evidence="2" id="KW-1185">Reference proteome</keyword>
<accession>A0ABD3H4B5</accession>
<dbReference type="EMBL" id="JBJQOH010000006">
    <property type="protein sequence ID" value="KAL3684999.1"/>
    <property type="molecule type" value="Genomic_DNA"/>
</dbReference>
<evidence type="ECO:0000313" key="1">
    <source>
        <dbReference type="EMBL" id="KAL3684999.1"/>
    </source>
</evidence>
<reference evidence="1 2" key="1">
    <citation type="submission" date="2024-09" db="EMBL/GenBank/DDBJ databases">
        <title>Chromosome-scale assembly of Riccia sorocarpa.</title>
        <authorList>
            <person name="Paukszto L."/>
        </authorList>
    </citation>
    <scope>NUCLEOTIDE SEQUENCE [LARGE SCALE GENOMIC DNA]</scope>
    <source>
        <strain evidence="1">LP-2024</strain>
        <tissue evidence="1">Aerial parts of the thallus</tissue>
    </source>
</reference>
<sequence length="111" mass="12597">MSLPYDNYMHPPSLPASRVPPLVPFVSFDVCQSFYEKKALPASHGRRREEQLLLLGEADDDQSRTVMEAIHKRQLAFQNRLVVRDIEYVLASRGRNVPVLHCPGNCSSAYV</sequence>